<dbReference type="InterPro" id="IPR037026">
    <property type="entry name" value="Vgr_OB-fold_dom_sf"/>
</dbReference>
<dbReference type="Gene3D" id="2.40.50.230">
    <property type="entry name" value="Gp5 N-terminal domain"/>
    <property type="match status" value="1"/>
</dbReference>
<dbReference type="InterPro" id="IPR006531">
    <property type="entry name" value="Gp5/Vgr_OB"/>
</dbReference>
<dbReference type="EMBL" id="BMEC01000012">
    <property type="protein sequence ID" value="GGC46943.1"/>
    <property type="molecule type" value="Genomic_DNA"/>
</dbReference>
<sequence length="595" mass="65362">MALQPNLDKSLITYSVSAGGSIIDGTFAPISIRVSKEINKIPSAQIEFYDGSPADNEDFKISHSSAFKPGTEITINCGYESEEQVIFKGIVTKHQLKIRNGSAVLQIECKDKALKMTYGRKNEIYQKKKDSDIISDLIKNNGLQGKVEATEEQIEEIVQHYTSDWDFMMLRADINNLVAIVNDGEVNVVKPKADQAPLFDVDYGTNLYDFDAEMDVKNQYNEISVVGWDPNNQEIIEVSSKQAPEIQHGNQKSSDLAKVLGNGKATLQTGGKLSVASLTAWGNSMLLRSRLAKIRGNATIRGDASVKPNTIINFSGISNTFNGKAYVSGVYHIIEEGDWKTELQIGLKERWFAEDTPGIEAPNAAGLNSGMQGLQVAIVKKINEDPAGEYRIQVTIPTLKKDNLSIWARLSNFYSTKESGLFFMPEIGDEVVLGFLNNDPQFPIILGSVYSAKNKPNYTPTDKNEIKSLLTKSKLEIQFNDEDKIITISTPGGHKVIMDDKEKALTVMDEANKNSIIMSDKGITIEAEKDIIFKAKGNISMESKGKTEIKATQDFASEGMNVTLKGKTKFAAEGAQAELKGSAMTTIKGGIVQIN</sequence>
<dbReference type="NCBIfam" id="TIGR01646">
    <property type="entry name" value="vgr_GE"/>
    <property type="match status" value="1"/>
</dbReference>
<organism evidence="2 3">
    <name type="scientific">Marivirga lumbricoides</name>
    <dbReference type="NCBI Taxonomy" id="1046115"/>
    <lineage>
        <taxon>Bacteria</taxon>
        <taxon>Pseudomonadati</taxon>
        <taxon>Bacteroidota</taxon>
        <taxon>Cytophagia</taxon>
        <taxon>Cytophagales</taxon>
        <taxon>Marivirgaceae</taxon>
        <taxon>Marivirga</taxon>
    </lineage>
</organism>
<dbReference type="RefSeq" id="WP_188466109.1">
    <property type="nucleotide sequence ID" value="NZ_BAABHU010000012.1"/>
</dbReference>
<dbReference type="Proteomes" id="UP000636010">
    <property type="component" value="Unassembled WGS sequence"/>
</dbReference>
<name>A0ABQ1MU86_9BACT</name>
<dbReference type="InterPro" id="IPR006533">
    <property type="entry name" value="T6SS_Vgr_RhsGE"/>
</dbReference>
<evidence type="ECO:0000313" key="2">
    <source>
        <dbReference type="EMBL" id="GGC46943.1"/>
    </source>
</evidence>
<proteinExistence type="predicted"/>
<evidence type="ECO:0000259" key="1">
    <source>
        <dbReference type="Pfam" id="PF04717"/>
    </source>
</evidence>
<dbReference type="SUPFAM" id="SSF69349">
    <property type="entry name" value="Phage fibre proteins"/>
    <property type="match status" value="1"/>
</dbReference>
<accession>A0ABQ1MU86</accession>
<evidence type="ECO:0000313" key="3">
    <source>
        <dbReference type="Proteomes" id="UP000636010"/>
    </source>
</evidence>
<keyword evidence="3" id="KW-1185">Reference proteome</keyword>
<feature type="domain" description="Gp5/Type VI secretion system Vgr protein OB-fold" evidence="1">
    <location>
        <begin position="376"/>
        <end position="450"/>
    </location>
</feature>
<reference evidence="3" key="1">
    <citation type="journal article" date="2019" name="Int. J. Syst. Evol. Microbiol.">
        <title>The Global Catalogue of Microorganisms (GCM) 10K type strain sequencing project: providing services to taxonomists for standard genome sequencing and annotation.</title>
        <authorList>
            <consortium name="The Broad Institute Genomics Platform"/>
            <consortium name="The Broad Institute Genome Sequencing Center for Infectious Disease"/>
            <person name="Wu L."/>
            <person name="Ma J."/>
        </authorList>
    </citation>
    <scope>NUCLEOTIDE SEQUENCE [LARGE SCALE GENOMIC DNA]</scope>
    <source>
        <strain evidence="3">CGMCC 1.10832</strain>
    </source>
</reference>
<protein>
    <submittedName>
        <fullName evidence="2">Type IV secretion protein Rhs</fullName>
    </submittedName>
</protein>
<dbReference type="Pfam" id="PF04717">
    <property type="entry name" value="Phage_base_V"/>
    <property type="match status" value="1"/>
</dbReference>
<dbReference type="SUPFAM" id="SSF69255">
    <property type="entry name" value="gp5 N-terminal domain-like"/>
    <property type="match status" value="1"/>
</dbReference>
<comment type="caution">
    <text evidence="2">The sequence shown here is derived from an EMBL/GenBank/DDBJ whole genome shotgun (WGS) entry which is preliminary data.</text>
</comment>
<gene>
    <name evidence="2" type="ORF">GCM10011506_35680</name>
</gene>
<dbReference type="SUPFAM" id="SSF69279">
    <property type="entry name" value="Phage tail proteins"/>
    <property type="match status" value="1"/>
</dbReference>